<gene>
    <name evidence="5" type="primary">LOC120252892</name>
</gene>
<dbReference type="InterPro" id="IPR023796">
    <property type="entry name" value="Serpin_dom"/>
</dbReference>
<feature type="domain" description="Serpin" evidence="3">
    <location>
        <begin position="32"/>
        <end position="404"/>
    </location>
</feature>
<dbReference type="GO" id="GO:0005615">
    <property type="term" value="C:extracellular space"/>
    <property type="evidence" value="ECO:0007669"/>
    <property type="project" value="InterPro"/>
</dbReference>
<dbReference type="CDD" id="cd02043">
    <property type="entry name" value="serpinP_plants"/>
    <property type="match status" value="1"/>
</dbReference>
<dbReference type="InterPro" id="IPR042185">
    <property type="entry name" value="Serpin_sf_2"/>
</dbReference>
<dbReference type="GeneID" id="120252892"/>
<evidence type="ECO:0000256" key="1">
    <source>
        <dbReference type="ARBA" id="ARBA00009500"/>
    </source>
</evidence>
<reference evidence="5" key="1">
    <citation type="submission" date="2025-08" db="UniProtKB">
        <authorList>
            <consortium name="RefSeq"/>
        </authorList>
    </citation>
    <scope>IDENTIFICATION</scope>
</reference>
<evidence type="ECO:0000313" key="5">
    <source>
        <dbReference type="RefSeq" id="XP_039117026.1"/>
    </source>
</evidence>
<name>A0AB40APW2_DIOCR</name>
<dbReference type="RefSeq" id="XP_039117026.1">
    <property type="nucleotide sequence ID" value="XM_039261092.1"/>
</dbReference>
<dbReference type="SMART" id="SM00093">
    <property type="entry name" value="SERPIN"/>
    <property type="match status" value="1"/>
</dbReference>
<dbReference type="PROSITE" id="PS00284">
    <property type="entry name" value="SERPIN"/>
    <property type="match status" value="1"/>
</dbReference>
<dbReference type="Gene3D" id="3.30.497.10">
    <property type="entry name" value="Antithrombin, subunit I, domain 2"/>
    <property type="match status" value="1"/>
</dbReference>
<dbReference type="PANTHER" id="PTHR11461">
    <property type="entry name" value="SERINE PROTEASE INHIBITOR, SERPIN"/>
    <property type="match status" value="1"/>
</dbReference>
<feature type="non-terminal residue" evidence="5">
    <location>
        <position position="1"/>
    </location>
</feature>
<evidence type="ECO:0000313" key="4">
    <source>
        <dbReference type="Proteomes" id="UP001515500"/>
    </source>
</evidence>
<dbReference type="PANTHER" id="PTHR11461:SF211">
    <property type="entry name" value="GH10112P-RELATED"/>
    <property type="match status" value="1"/>
</dbReference>
<keyword evidence="4" id="KW-1185">Reference proteome</keyword>
<protein>
    <submittedName>
        <fullName evidence="5">Serpin-ZXA-like</fullName>
    </submittedName>
</protein>
<dbReference type="InterPro" id="IPR023795">
    <property type="entry name" value="Serpin_CS"/>
</dbReference>
<dbReference type="SUPFAM" id="SSF56574">
    <property type="entry name" value="Serpins"/>
    <property type="match status" value="1"/>
</dbReference>
<comment type="similarity">
    <text evidence="1 2">Belongs to the serpin family.</text>
</comment>
<dbReference type="Pfam" id="PF00079">
    <property type="entry name" value="Serpin"/>
    <property type="match status" value="1"/>
</dbReference>
<dbReference type="InterPro" id="IPR000215">
    <property type="entry name" value="Serpin_fam"/>
</dbReference>
<sequence length="407" mass="44433">IKPPKKITIESKTLIIFFRESFMIANQTRFALRLANHVGAAAAFDGRNLVFSPLSLHVMLSLIVAGLKGPTCDQILPVLGSASHGELSSLASQIVSVVLSDASASGGPRIVFSNGVWVDRSVSLKPSFKQIASETYKAEVKSVDFQSNADQVAKEVNSWVKNLTSGLIKELLPSGSVDHNTRLIFGNALYFKGLWDKKFDATETTDSEFHLLDGSSVQVPFMTSEGKQLLSAHVGFKVLGLPYKEGVDGRQFSMYLFLPDAQDGLWSLLEKLKDLGSLDHYLPARKVAVGDFKIPRFKVSFGFEASKVLKALGLELLFSKNCDLSEMVDSPTGQNLYVPSVIHKSFIEVNEEGTEAAAATALMCGSSSPMYLRPLDFVADHPFLFLIREDMTGVVLFVGHVINPLLV</sequence>
<dbReference type="InterPro" id="IPR036186">
    <property type="entry name" value="Serpin_sf"/>
</dbReference>
<organism evidence="4 5">
    <name type="scientific">Dioscorea cayennensis subsp. rotundata</name>
    <name type="common">White Guinea yam</name>
    <name type="synonym">Dioscorea rotundata</name>
    <dbReference type="NCBI Taxonomy" id="55577"/>
    <lineage>
        <taxon>Eukaryota</taxon>
        <taxon>Viridiplantae</taxon>
        <taxon>Streptophyta</taxon>
        <taxon>Embryophyta</taxon>
        <taxon>Tracheophyta</taxon>
        <taxon>Spermatophyta</taxon>
        <taxon>Magnoliopsida</taxon>
        <taxon>Liliopsida</taxon>
        <taxon>Dioscoreales</taxon>
        <taxon>Dioscoreaceae</taxon>
        <taxon>Dioscorea</taxon>
    </lineage>
</organism>
<dbReference type="Gene3D" id="2.30.39.10">
    <property type="entry name" value="Alpha-1-antitrypsin, domain 1"/>
    <property type="match status" value="1"/>
</dbReference>
<accession>A0AB40APW2</accession>
<proteinExistence type="inferred from homology"/>
<evidence type="ECO:0000259" key="3">
    <source>
        <dbReference type="SMART" id="SM00093"/>
    </source>
</evidence>
<evidence type="ECO:0000256" key="2">
    <source>
        <dbReference type="RuleBase" id="RU000411"/>
    </source>
</evidence>
<dbReference type="InterPro" id="IPR042178">
    <property type="entry name" value="Serpin_sf_1"/>
</dbReference>
<dbReference type="Proteomes" id="UP001515500">
    <property type="component" value="Chromosome 24"/>
</dbReference>
<dbReference type="GO" id="GO:0004867">
    <property type="term" value="F:serine-type endopeptidase inhibitor activity"/>
    <property type="evidence" value="ECO:0007669"/>
    <property type="project" value="InterPro"/>
</dbReference>
<dbReference type="AlphaFoldDB" id="A0AB40APW2"/>